<dbReference type="PROSITE" id="PS50405">
    <property type="entry name" value="GST_CTER"/>
    <property type="match status" value="1"/>
</dbReference>
<dbReference type="Proteomes" id="UP000076532">
    <property type="component" value="Unassembled WGS sequence"/>
</dbReference>
<dbReference type="STRING" id="436010.A0A166KZG9"/>
<dbReference type="EC" id="2.5.1.18" evidence="2"/>
<dbReference type="FunFam" id="3.40.30.10:FF:000016">
    <property type="entry name" value="Glutathione S-transferase F2"/>
    <property type="match status" value="1"/>
</dbReference>
<evidence type="ECO:0000256" key="4">
    <source>
        <dbReference type="ARBA" id="ARBA00047960"/>
    </source>
</evidence>
<protein>
    <recommendedName>
        <fullName evidence="2">glutathione transferase</fullName>
        <ecNumber evidence="2">2.5.1.18</ecNumber>
    </recommendedName>
</protein>
<evidence type="ECO:0000313" key="7">
    <source>
        <dbReference type="EMBL" id="KZP22411.1"/>
    </source>
</evidence>
<evidence type="ECO:0000256" key="2">
    <source>
        <dbReference type="ARBA" id="ARBA00012452"/>
    </source>
</evidence>
<proteinExistence type="inferred from homology"/>
<dbReference type="Pfam" id="PF00043">
    <property type="entry name" value="GST_C"/>
    <property type="match status" value="1"/>
</dbReference>
<evidence type="ECO:0000259" key="6">
    <source>
        <dbReference type="PROSITE" id="PS50405"/>
    </source>
</evidence>
<evidence type="ECO:0000313" key="8">
    <source>
        <dbReference type="Proteomes" id="UP000076532"/>
    </source>
</evidence>
<dbReference type="SUPFAM" id="SSF52833">
    <property type="entry name" value="Thioredoxin-like"/>
    <property type="match status" value="1"/>
</dbReference>
<dbReference type="InterPro" id="IPR004046">
    <property type="entry name" value="GST_C"/>
</dbReference>
<comment type="similarity">
    <text evidence="1">Belongs to the GST superfamily. Phi family.</text>
</comment>
<comment type="catalytic activity">
    <reaction evidence="4">
        <text>RX + glutathione = an S-substituted glutathione + a halide anion + H(+)</text>
        <dbReference type="Rhea" id="RHEA:16437"/>
        <dbReference type="ChEBI" id="CHEBI:15378"/>
        <dbReference type="ChEBI" id="CHEBI:16042"/>
        <dbReference type="ChEBI" id="CHEBI:17792"/>
        <dbReference type="ChEBI" id="CHEBI:57925"/>
        <dbReference type="ChEBI" id="CHEBI:90779"/>
        <dbReference type="EC" id="2.5.1.18"/>
    </reaction>
</comment>
<dbReference type="PROSITE" id="PS50404">
    <property type="entry name" value="GST_NTER"/>
    <property type="match status" value="1"/>
</dbReference>
<dbReference type="GO" id="GO:0004364">
    <property type="term" value="F:glutathione transferase activity"/>
    <property type="evidence" value="ECO:0007669"/>
    <property type="project" value="UniProtKB-EC"/>
</dbReference>
<dbReference type="PANTHER" id="PTHR43900:SF3">
    <property type="entry name" value="GLUTATHIONE S-TRANSFERASE RHO"/>
    <property type="match status" value="1"/>
</dbReference>
<gene>
    <name evidence="7" type="ORF">FIBSPDRAFT_787077</name>
</gene>
<dbReference type="Gene3D" id="3.40.30.10">
    <property type="entry name" value="Glutaredoxin"/>
    <property type="match status" value="1"/>
</dbReference>
<dbReference type="SFLD" id="SFLDS00019">
    <property type="entry name" value="Glutathione_Transferase_(cytos"/>
    <property type="match status" value="1"/>
</dbReference>
<dbReference type="Pfam" id="PF13417">
    <property type="entry name" value="GST_N_3"/>
    <property type="match status" value="1"/>
</dbReference>
<dbReference type="Gene3D" id="1.20.1050.10">
    <property type="match status" value="1"/>
</dbReference>
<reference evidence="7 8" key="1">
    <citation type="journal article" date="2016" name="Mol. Biol. Evol.">
        <title>Comparative Genomics of Early-Diverging Mushroom-Forming Fungi Provides Insights into the Origins of Lignocellulose Decay Capabilities.</title>
        <authorList>
            <person name="Nagy L.G."/>
            <person name="Riley R."/>
            <person name="Tritt A."/>
            <person name="Adam C."/>
            <person name="Daum C."/>
            <person name="Floudas D."/>
            <person name="Sun H."/>
            <person name="Yadav J.S."/>
            <person name="Pangilinan J."/>
            <person name="Larsson K.H."/>
            <person name="Matsuura K."/>
            <person name="Barry K."/>
            <person name="Labutti K."/>
            <person name="Kuo R."/>
            <person name="Ohm R.A."/>
            <person name="Bhattacharya S.S."/>
            <person name="Shirouzu T."/>
            <person name="Yoshinaga Y."/>
            <person name="Martin F.M."/>
            <person name="Grigoriev I.V."/>
            <person name="Hibbett D.S."/>
        </authorList>
    </citation>
    <scope>NUCLEOTIDE SEQUENCE [LARGE SCALE GENOMIC DNA]</scope>
    <source>
        <strain evidence="7 8">CBS 109695</strain>
    </source>
</reference>
<dbReference type="SFLD" id="SFLDG00358">
    <property type="entry name" value="Main_(cytGST)"/>
    <property type="match status" value="1"/>
</dbReference>
<dbReference type="CDD" id="cd03053">
    <property type="entry name" value="GST_N_Phi"/>
    <property type="match status" value="1"/>
</dbReference>
<evidence type="ECO:0000256" key="3">
    <source>
        <dbReference type="ARBA" id="ARBA00022679"/>
    </source>
</evidence>
<dbReference type="InterPro" id="IPR010987">
    <property type="entry name" value="Glutathione-S-Trfase_C-like"/>
</dbReference>
<dbReference type="InterPro" id="IPR040079">
    <property type="entry name" value="Glutathione_S-Trfase"/>
</dbReference>
<keyword evidence="3" id="KW-0808">Transferase</keyword>
<dbReference type="GO" id="GO:0043295">
    <property type="term" value="F:glutathione binding"/>
    <property type="evidence" value="ECO:0007669"/>
    <property type="project" value="TreeGrafter"/>
</dbReference>
<evidence type="ECO:0000259" key="5">
    <source>
        <dbReference type="PROSITE" id="PS50404"/>
    </source>
</evidence>
<dbReference type="SFLD" id="SFLDG01154">
    <property type="entry name" value="Main.5:_Phi-like"/>
    <property type="match status" value="1"/>
</dbReference>
<dbReference type="InterPro" id="IPR036282">
    <property type="entry name" value="Glutathione-S-Trfase_C_sf"/>
</dbReference>
<dbReference type="InterPro" id="IPR004045">
    <property type="entry name" value="Glutathione_S-Trfase_N"/>
</dbReference>
<dbReference type="EMBL" id="KV417539">
    <property type="protein sequence ID" value="KZP22411.1"/>
    <property type="molecule type" value="Genomic_DNA"/>
</dbReference>
<dbReference type="GO" id="GO:0006749">
    <property type="term" value="P:glutathione metabolic process"/>
    <property type="evidence" value="ECO:0007669"/>
    <property type="project" value="TreeGrafter"/>
</dbReference>
<organism evidence="7 8">
    <name type="scientific">Athelia psychrophila</name>
    <dbReference type="NCBI Taxonomy" id="1759441"/>
    <lineage>
        <taxon>Eukaryota</taxon>
        <taxon>Fungi</taxon>
        <taxon>Dikarya</taxon>
        <taxon>Basidiomycota</taxon>
        <taxon>Agaricomycotina</taxon>
        <taxon>Agaricomycetes</taxon>
        <taxon>Agaricomycetidae</taxon>
        <taxon>Atheliales</taxon>
        <taxon>Atheliaceae</taxon>
        <taxon>Athelia</taxon>
    </lineage>
</organism>
<keyword evidence="8" id="KW-1185">Reference proteome</keyword>
<dbReference type="GO" id="GO:0009636">
    <property type="term" value="P:response to toxic substance"/>
    <property type="evidence" value="ECO:0007669"/>
    <property type="project" value="UniProtKB-ARBA"/>
</dbReference>
<sequence length="211" mass="23391">MALKLHGSPYSTATKRVAIVLLEKHVPFEFIDIDLVKGEHKAPDFVAKQPFGLVPFIDDEGFILYESRAIGRYIATKYASQGLALIPTSDLKTAALFDQAVFSEVANFEGPAQALCYEKWFKSMIGQEADETVVAENKATLEGTLDVYEIVLSKHAYIAGNELTLADLFHLPCGARVKGIFPELFSSRPNVAKWLEALERRPSWQAVKDGI</sequence>
<dbReference type="FunFam" id="1.20.1050.10:FF:000004">
    <property type="entry name" value="Glutathione S-transferase F2"/>
    <property type="match status" value="1"/>
</dbReference>
<dbReference type="InterPro" id="IPR036249">
    <property type="entry name" value="Thioredoxin-like_sf"/>
</dbReference>
<feature type="non-terminal residue" evidence="7">
    <location>
        <position position="211"/>
    </location>
</feature>
<accession>A0A166KZG9</accession>
<dbReference type="OrthoDB" id="249703at2759"/>
<name>A0A166KZG9_9AGAM</name>
<dbReference type="PANTHER" id="PTHR43900">
    <property type="entry name" value="GLUTATHIONE S-TRANSFERASE RHO"/>
    <property type="match status" value="1"/>
</dbReference>
<dbReference type="GO" id="GO:0005737">
    <property type="term" value="C:cytoplasm"/>
    <property type="evidence" value="ECO:0007669"/>
    <property type="project" value="TreeGrafter"/>
</dbReference>
<evidence type="ECO:0000256" key="1">
    <source>
        <dbReference type="ARBA" id="ARBA00010128"/>
    </source>
</evidence>
<dbReference type="SUPFAM" id="SSF47616">
    <property type="entry name" value="GST C-terminal domain-like"/>
    <property type="match status" value="1"/>
</dbReference>
<dbReference type="AlphaFoldDB" id="A0A166KZG9"/>
<feature type="domain" description="GST N-terminal" evidence="5">
    <location>
        <begin position="1"/>
        <end position="82"/>
    </location>
</feature>
<feature type="domain" description="GST C-terminal" evidence="6">
    <location>
        <begin position="90"/>
        <end position="211"/>
    </location>
</feature>